<proteinExistence type="inferred from homology"/>
<dbReference type="SUPFAM" id="SSF52096">
    <property type="entry name" value="ClpP/crotonase"/>
    <property type="match status" value="1"/>
</dbReference>
<comment type="similarity">
    <text evidence="1">Belongs to the peptidase S49 family.</text>
</comment>
<dbReference type="RefSeq" id="WP_196609782.1">
    <property type="nucleotide sequence ID" value="NZ_VRYY01000345.1"/>
</dbReference>
<evidence type="ECO:0000256" key="2">
    <source>
        <dbReference type="SAM" id="MobiDB-lite"/>
    </source>
</evidence>
<name>A0ABS0J5E7_9BACT</name>
<evidence type="ECO:0000256" key="1">
    <source>
        <dbReference type="ARBA" id="ARBA00008683"/>
    </source>
</evidence>
<protein>
    <submittedName>
        <fullName evidence="4">S49 family peptidase</fullName>
    </submittedName>
</protein>
<keyword evidence="5" id="KW-1185">Reference proteome</keyword>
<dbReference type="InterPro" id="IPR033855">
    <property type="entry name" value="Protein_C"/>
</dbReference>
<dbReference type="CDD" id="cd07022">
    <property type="entry name" value="S49_Sppa_36K_type"/>
    <property type="match status" value="1"/>
</dbReference>
<dbReference type="Gene3D" id="6.20.330.10">
    <property type="match status" value="1"/>
</dbReference>
<evidence type="ECO:0000259" key="3">
    <source>
        <dbReference type="Pfam" id="PF01343"/>
    </source>
</evidence>
<gene>
    <name evidence="4" type="ORF">FVW20_11865</name>
</gene>
<reference evidence="4 5" key="1">
    <citation type="submission" date="2019-08" db="EMBL/GenBank/DDBJ databases">
        <authorList>
            <person name="Luo N."/>
        </authorList>
    </citation>
    <scope>NUCLEOTIDE SEQUENCE [LARGE SCALE GENOMIC DNA]</scope>
    <source>
        <strain evidence="4 5">NCIMB 9442</strain>
    </source>
</reference>
<sequence length="355" mass="36481">MPNSLFAERLWAIQPDALAPFLSHVRGMVLSRPASPPDKLARHEPSGGSALPPAGGFTPHAAFALGGEVLRDKPYAVVNGVAVISIRGVLSQFAVRTYWGELVATGMLDQIRPAIAAALADNAVGAVLLDINSPGGTVAGMKELSDFTASAGKAAGKPMAAYANGTMASAAYSLGASTGRVFAPATASVGSIGIISVLPNWAGWNEKMGVSYAYLTAGKWKAVGNEDNPLTDQERAYIQARLDTLYQHFTDGVASGMGLDVAALGTWADGQIFIASAAPQGLVTAIVADLETAIATLAKETTMDKATLAAQHPEVLASITREAAEQATAQAATQHAAQLKDRTEACVAAVRATAG</sequence>
<dbReference type="Proteomes" id="UP001194469">
    <property type="component" value="Unassembled WGS sequence"/>
</dbReference>
<dbReference type="PANTHER" id="PTHR42987">
    <property type="entry name" value="PEPTIDASE S49"/>
    <property type="match status" value="1"/>
</dbReference>
<dbReference type="Pfam" id="PF01343">
    <property type="entry name" value="Peptidase_S49"/>
    <property type="match status" value="1"/>
</dbReference>
<organism evidence="4 5">
    <name type="scientific">Nitratidesulfovibrio oxamicus</name>
    <dbReference type="NCBI Taxonomy" id="32016"/>
    <lineage>
        <taxon>Bacteria</taxon>
        <taxon>Pseudomonadati</taxon>
        <taxon>Thermodesulfobacteriota</taxon>
        <taxon>Desulfovibrionia</taxon>
        <taxon>Desulfovibrionales</taxon>
        <taxon>Desulfovibrionaceae</taxon>
        <taxon>Nitratidesulfovibrio</taxon>
    </lineage>
</organism>
<feature type="non-terminal residue" evidence="4">
    <location>
        <position position="355"/>
    </location>
</feature>
<dbReference type="InterPro" id="IPR029045">
    <property type="entry name" value="ClpP/crotonase-like_dom_sf"/>
</dbReference>
<evidence type="ECO:0000313" key="5">
    <source>
        <dbReference type="Proteomes" id="UP001194469"/>
    </source>
</evidence>
<evidence type="ECO:0000313" key="4">
    <source>
        <dbReference type="EMBL" id="MBG3877690.1"/>
    </source>
</evidence>
<dbReference type="InterPro" id="IPR002142">
    <property type="entry name" value="Peptidase_S49"/>
</dbReference>
<accession>A0ABS0J5E7</accession>
<dbReference type="EMBL" id="VRYY01000345">
    <property type="protein sequence ID" value="MBG3877690.1"/>
    <property type="molecule type" value="Genomic_DNA"/>
</dbReference>
<dbReference type="PANTHER" id="PTHR42987:SF4">
    <property type="entry name" value="PROTEASE SOHB-RELATED"/>
    <property type="match status" value="1"/>
</dbReference>
<feature type="domain" description="Peptidase S49" evidence="3">
    <location>
        <begin position="153"/>
        <end position="301"/>
    </location>
</feature>
<dbReference type="Gene3D" id="3.90.226.10">
    <property type="entry name" value="2-enoyl-CoA Hydratase, Chain A, domain 1"/>
    <property type="match status" value="1"/>
</dbReference>
<comment type="caution">
    <text evidence="4">The sequence shown here is derived from an EMBL/GenBank/DDBJ whole genome shotgun (WGS) entry which is preliminary data.</text>
</comment>
<feature type="region of interest" description="Disordered" evidence="2">
    <location>
        <begin position="34"/>
        <end position="54"/>
    </location>
</feature>